<dbReference type="AlphaFoldDB" id="A0A0D5Y4J7"/>
<dbReference type="EMBL" id="CP011110">
    <property type="protein sequence ID" value="AKA26238.1"/>
    <property type="molecule type" value="Genomic_DNA"/>
</dbReference>
<organism evidence="2 3">
    <name type="scientific">Pseudomonas chlororaphis</name>
    <dbReference type="NCBI Taxonomy" id="587753"/>
    <lineage>
        <taxon>Bacteria</taxon>
        <taxon>Pseudomonadati</taxon>
        <taxon>Pseudomonadota</taxon>
        <taxon>Gammaproteobacteria</taxon>
        <taxon>Pseudomonadales</taxon>
        <taxon>Pseudomonadaceae</taxon>
        <taxon>Pseudomonas</taxon>
    </lineage>
</organism>
<feature type="signal peptide" evidence="1">
    <location>
        <begin position="1"/>
        <end position="18"/>
    </location>
</feature>
<protein>
    <submittedName>
        <fullName evidence="2">Membrane protein</fullName>
    </submittedName>
</protein>
<proteinExistence type="predicted"/>
<reference evidence="2 3" key="1">
    <citation type="journal article" date="2015" name="Mol. Plant Microbe Interact.">
        <title>Comparative Genomic Analysis of Pseudomonas chlororaphis PCL1606 Reveals New Insight into Antifungal Compounds Involved in Biocontrol.</title>
        <authorList>
            <person name="Calderon C.E."/>
            <person name="Ramos C."/>
            <person name="de Vicente A."/>
            <person name="Cazorla F.M."/>
        </authorList>
    </citation>
    <scope>NUCLEOTIDE SEQUENCE [LARGE SCALE GENOMIC DNA]</scope>
    <source>
        <strain evidence="2 3">PCL1606</strain>
    </source>
</reference>
<dbReference type="PATRIC" id="fig|587753.10.peg.4785"/>
<evidence type="ECO:0000256" key="1">
    <source>
        <dbReference type="SAM" id="SignalP"/>
    </source>
</evidence>
<dbReference type="Proteomes" id="UP000032748">
    <property type="component" value="Chromosome"/>
</dbReference>
<evidence type="ECO:0000313" key="2">
    <source>
        <dbReference type="EMBL" id="AKA26238.1"/>
    </source>
</evidence>
<sequence>MMRAARSLVCIALLPLFAGCQMLSVFDGSSGASSQAGQTRMQGTLSAADGRLLFKPCTGEQRYAVKDDGGTSILQEAATLAEKQGTLFADLRGHFSPSQSGGADSEVALSQLYRLERSNDACGDPDFPRLILRASGKAPAWNVDVSAKGMRIERADQPTLALPYLEEQLGDGRFNLSSEANNRHVELWVAPQRCVDSQTGSVQHLSAELRVDGQVQRGCAYFGGSRND</sequence>
<gene>
    <name evidence="2" type="ORF">PCL1606_47910</name>
</gene>
<dbReference type="PROSITE" id="PS51257">
    <property type="entry name" value="PROKAR_LIPOPROTEIN"/>
    <property type="match status" value="1"/>
</dbReference>
<evidence type="ECO:0000313" key="3">
    <source>
        <dbReference type="Proteomes" id="UP000032748"/>
    </source>
</evidence>
<dbReference type="KEGG" id="pcz:PCL1606_47910"/>
<accession>A0A0D5Y4J7</accession>
<feature type="chain" id="PRO_5002299809" evidence="1">
    <location>
        <begin position="19"/>
        <end position="228"/>
    </location>
</feature>
<name>A0A0D5Y4J7_9PSED</name>
<keyword evidence="1" id="KW-0732">Signal</keyword>